<gene>
    <name evidence="1" type="ORF">D0864_03082</name>
</gene>
<reference evidence="1 2" key="1">
    <citation type="journal article" date="2018" name="BMC Genomics">
        <title>Genomic evidence for intraspecific hybridization in a clonal and extremely halotolerant yeast.</title>
        <authorList>
            <person name="Gostincar C."/>
            <person name="Stajich J.E."/>
            <person name="Zupancic J."/>
            <person name="Zalar P."/>
            <person name="Gunde-Cimerman N."/>
        </authorList>
    </citation>
    <scope>NUCLEOTIDE SEQUENCE [LARGE SCALE GENOMIC DNA]</scope>
    <source>
        <strain evidence="1 2">EXF-10513</strain>
    </source>
</reference>
<dbReference type="AlphaFoldDB" id="A0A3M7GPV6"/>
<protein>
    <submittedName>
        <fullName evidence="1">Uncharacterized protein</fullName>
    </submittedName>
</protein>
<organism evidence="1 2">
    <name type="scientific">Hortaea werneckii</name>
    <name type="common">Black yeast</name>
    <name type="synonym">Cladosporium werneckii</name>
    <dbReference type="NCBI Taxonomy" id="91943"/>
    <lineage>
        <taxon>Eukaryota</taxon>
        <taxon>Fungi</taxon>
        <taxon>Dikarya</taxon>
        <taxon>Ascomycota</taxon>
        <taxon>Pezizomycotina</taxon>
        <taxon>Dothideomycetes</taxon>
        <taxon>Dothideomycetidae</taxon>
        <taxon>Mycosphaerellales</taxon>
        <taxon>Teratosphaeriaceae</taxon>
        <taxon>Hortaea</taxon>
    </lineage>
</organism>
<proteinExistence type="predicted"/>
<evidence type="ECO:0000313" key="2">
    <source>
        <dbReference type="Proteomes" id="UP000269539"/>
    </source>
</evidence>
<accession>A0A3M7GPV6</accession>
<dbReference type="EMBL" id="QWIO01000231">
    <property type="protein sequence ID" value="RMZ02888.1"/>
    <property type="molecule type" value="Genomic_DNA"/>
</dbReference>
<comment type="caution">
    <text evidence="1">The sequence shown here is derived from an EMBL/GenBank/DDBJ whole genome shotgun (WGS) entry which is preliminary data.</text>
</comment>
<sequence length="415" mass="41136">MKWGSPQGVGEGNESHIVSSIPVASRITVASHIIMHFARTAALTGMAAVAVHAQDYDNEDPSPTTYSSAAPMYTANSSMASGQCSNGYVCNNNMIQPTSADAQTLTYAYAIQNLLVKWYNSYDFTADAFSSLPNAQQEGMNGDTMAANAAANFAGLKQQAQLGLEAIQQLGEVVGASMPSCEYNLPPGLPNVTAAIMSATQVEATLCGAFIGGADYVYHPAVANLMARMSAEHGIHGSFLHTYTQAVPFSADSESLTPAFTPDQILSSGMGVGYLGNYIPEGCVSAPAPPCGASISFGPLLPATSGAGSMMSMTAQATATAGGAGGAGAMTTGGMGGAPYGATTPGMGAAQPTGSMMGGGAAAGGNGTAGAAGGTGVAAGTSSASTAIYTGAAAPQAIGGFASGLLGVFSFLGML</sequence>
<evidence type="ECO:0000313" key="1">
    <source>
        <dbReference type="EMBL" id="RMZ02888.1"/>
    </source>
</evidence>
<dbReference type="Proteomes" id="UP000269539">
    <property type="component" value="Unassembled WGS sequence"/>
</dbReference>
<name>A0A3M7GPV6_HORWE</name>